<dbReference type="RefSeq" id="WP_160335037.1">
    <property type="nucleotide sequence ID" value="NZ_WSRP01000013.1"/>
</dbReference>
<accession>A0A6L6YIQ4</accession>
<proteinExistence type="predicted"/>
<name>A0A6L6YIQ4_9BURK</name>
<keyword evidence="2" id="KW-1185">Reference proteome</keyword>
<dbReference type="Proteomes" id="UP000472580">
    <property type="component" value="Unassembled WGS sequence"/>
</dbReference>
<comment type="caution">
    <text evidence="1">The sequence shown here is derived from an EMBL/GenBank/DDBJ whole genome shotgun (WGS) entry which is preliminary data.</text>
</comment>
<dbReference type="EMBL" id="WSRP01000013">
    <property type="protein sequence ID" value="MVX56603.1"/>
    <property type="molecule type" value="Genomic_DNA"/>
</dbReference>
<organism evidence="1 2">
    <name type="scientific">Parasutterella muris</name>
    <dbReference type="NCBI Taxonomy" id="2565572"/>
    <lineage>
        <taxon>Bacteria</taxon>
        <taxon>Pseudomonadati</taxon>
        <taxon>Pseudomonadota</taxon>
        <taxon>Betaproteobacteria</taxon>
        <taxon>Burkholderiales</taxon>
        <taxon>Sutterellaceae</taxon>
        <taxon>Parasutterella</taxon>
    </lineage>
</organism>
<sequence length="121" mass="13684">MAKIVFDIEDELKKRLLDSLDELQIDRKSWLEQCICAFLLRDAVEKIKKEEEVAEAEAQLGSQAMPLPIGGFSLSEDVPPEVLQQVITESLKEGFKKLGIEIECKGLEEISDVIDTPHRMN</sequence>
<gene>
    <name evidence="1" type="ORF">E5987_05180</name>
</gene>
<evidence type="ECO:0000313" key="1">
    <source>
        <dbReference type="EMBL" id="MVX56603.1"/>
    </source>
</evidence>
<evidence type="ECO:0000313" key="2">
    <source>
        <dbReference type="Proteomes" id="UP000472580"/>
    </source>
</evidence>
<protein>
    <submittedName>
        <fullName evidence="1">Uncharacterized protein</fullName>
    </submittedName>
</protein>
<dbReference type="AlphaFoldDB" id="A0A6L6YIQ4"/>
<reference evidence="1 2" key="1">
    <citation type="submission" date="2019-12" db="EMBL/GenBank/DDBJ databases">
        <title>Microbes associate with the intestines of laboratory mice.</title>
        <authorList>
            <person name="Navarre W."/>
            <person name="Wong E."/>
        </authorList>
    </citation>
    <scope>NUCLEOTIDE SEQUENCE [LARGE SCALE GENOMIC DNA]</scope>
    <source>
        <strain evidence="1 2">NM82_D38</strain>
    </source>
</reference>